<name>A0A8K0XWA8_9ENTR</name>
<dbReference type="Pfam" id="PF10713">
    <property type="entry name" value="DUF2509"/>
    <property type="match status" value="1"/>
</dbReference>
<evidence type="ECO:0000313" key="2">
    <source>
        <dbReference type="Proteomes" id="UP000659047"/>
    </source>
</evidence>
<dbReference type="InterPro" id="IPR019652">
    <property type="entry name" value="DUF2509"/>
</dbReference>
<proteinExistence type="predicted"/>
<protein>
    <submittedName>
        <fullName evidence="1">DUF2509 family protein</fullName>
    </submittedName>
</protein>
<organism evidence="1 2">
    <name type="scientific">Tenebrionibacter intestinalis</name>
    <dbReference type="NCBI Taxonomy" id="2799638"/>
    <lineage>
        <taxon>Bacteria</taxon>
        <taxon>Pseudomonadati</taxon>
        <taxon>Pseudomonadota</taxon>
        <taxon>Gammaproteobacteria</taxon>
        <taxon>Enterobacterales</taxon>
        <taxon>Enterobacteriaceae</taxon>
        <taxon>Tenebrionibacter/Tenebrionicola group</taxon>
        <taxon>Tenebrionibacter</taxon>
    </lineage>
</organism>
<reference evidence="1" key="1">
    <citation type="submission" date="2021-01" db="EMBL/GenBank/DDBJ databases">
        <title>Intestinitalea alba gen. nov., sp. nov., a novel genus of the family Enterobacteriaceae, isolated from the gut of the plastic-eating mealworm Tenebrio molitor L.</title>
        <authorList>
            <person name="Yang Y."/>
        </authorList>
    </citation>
    <scope>NUCLEOTIDE SEQUENCE</scope>
    <source>
        <strain evidence="1">BIT-L3</strain>
    </source>
</reference>
<dbReference type="RefSeq" id="WP_238713150.1">
    <property type="nucleotide sequence ID" value="NZ_JAEPBH010000012.1"/>
</dbReference>
<dbReference type="Proteomes" id="UP000659047">
    <property type="component" value="Unassembled WGS sequence"/>
</dbReference>
<comment type="caution">
    <text evidence="1">The sequence shown here is derived from an EMBL/GenBank/DDBJ whole genome shotgun (WGS) entry which is preliminary data.</text>
</comment>
<gene>
    <name evidence="1" type="ORF">JJB97_06135</name>
</gene>
<dbReference type="AlphaFoldDB" id="A0A8K0XWA8"/>
<keyword evidence="2" id="KW-1185">Reference proteome</keyword>
<dbReference type="EMBL" id="JAEPBH010000012">
    <property type="protein sequence ID" value="MBK4714916.1"/>
    <property type="molecule type" value="Genomic_DNA"/>
</dbReference>
<sequence length="134" mass="14672">MRGQNGSAMMAAVLLLMLFGVLLLRGLEQVYELRMQGVGIEIRRIRAATQAHSALSWALTQRWQAQPAWQCLAAQGGGVACVRALDSGLLLLGQDDEGLLRFWRRASLSAGRIMFNPRGWSDFCPLADTAQCAP</sequence>
<evidence type="ECO:0000313" key="1">
    <source>
        <dbReference type="EMBL" id="MBK4714916.1"/>
    </source>
</evidence>
<accession>A0A8K0XWA8</accession>